<keyword evidence="3" id="KW-0805">Transcription regulation</keyword>
<protein>
    <submittedName>
        <fullName evidence="10">Uncharacterized protein</fullName>
    </submittedName>
</protein>
<dbReference type="AlphaFoldDB" id="A0A4S8IH80"/>
<keyword evidence="2" id="KW-0677">Repeat</keyword>
<keyword evidence="4" id="KW-0238">DNA-binding</keyword>
<dbReference type="InterPro" id="IPR009057">
    <property type="entry name" value="Homeodomain-like_sf"/>
</dbReference>
<evidence type="ECO:0000256" key="2">
    <source>
        <dbReference type="ARBA" id="ARBA00022737"/>
    </source>
</evidence>
<name>A0A4S8IH80_MUSBA</name>
<organism evidence="10 11">
    <name type="scientific">Musa balbisiana</name>
    <name type="common">Banana</name>
    <dbReference type="NCBI Taxonomy" id="52838"/>
    <lineage>
        <taxon>Eukaryota</taxon>
        <taxon>Viridiplantae</taxon>
        <taxon>Streptophyta</taxon>
        <taxon>Embryophyta</taxon>
        <taxon>Tracheophyta</taxon>
        <taxon>Spermatophyta</taxon>
        <taxon>Magnoliopsida</taxon>
        <taxon>Liliopsida</taxon>
        <taxon>Zingiberales</taxon>
        <taxon>Musaceae</taxon>
        <taxon>Musa</taxon>
    </lineage>
</organism>
<evidence type="ECO:0000256" key="5">
    <source>
        <dbReference type="ARBA" id="ARBA00023163"/>
    </source>
</evidence>
<dbReference type="SUPFAM" id="SSF46689">
    <property type="entry name" value="Homeodomain-like"/>
    <property type="match status" value="1"/>
</dbReference>
<evidence type="ECO:0000256" key="6">
    <source>
        <dbReference type="ARBA" id="ARBA00023242"/>
    </source>
</evidence>
<evidence type="ECO:0000256" key="7">
    <source>
        <dbReference type="SAM" id="MobiDB-lite"/>
    </source>
</evidence>
<feature type="domain" description="HTH myb-type" evidence="9">
    <location>
        <begin position="39"/>
        <end position="91"/>
    </location>
</feature>
<dbReference type="PROSITE" id="PS51294">
    <property type="entry name" value="HTH_MYB"/>
    <property type="match status" value="2"/>
</dbReference>
<dbReference type="PANTHER" id="PTHR47999">
    <property type="entry name" value="TRANSCRIPTION FACTOR MYB8-RELATED-RELATED"/>
    <property type="match status" value="1"/>
</dbReference>
<dbReference type="InterPro" id="IPR015495">
    <property type="entry name" value="Myb_TF_plants"/>
</dbReference>
<keyword evidence="5" id="KW-0804">Transcription</keyword>
<feature type="compositionally biased region" description="Basic and acidic residues" evidence="7">
    <location>
        <begin position="162"/>
        <end position="175"/>
    </location>
</feature>
<dbReference type="FunFam" id="1.10.10.60:FF:000001">
    <property type="entry name" value="MYB-related transcription factor"/>
    <property type="match status" value="1"/>
</dbReference>
<dbReference type="CDD" id="cd00167">
    <property type="entry name" value="SANT"/>
    <property type="match status" value="2"/>
</dbReference>
<dbReference type="PANTHER" id="PTHR47999:SF96">
    <property type="entry name" value="TRANSCRIPTION REPRESSOR MYB6-LIKE"/>
    <property type="match status" value="1"/>
</dbReference>
<feature type="domain" description="Myb-like" evidence="8">
    <location>
        <begin position="39"/>
        <end position="91"/>
    </location>
</feature>
<dbReference type="InterPro" id="IPR001005">
    <property type="entry name" value="SANT/Myb"/>
</dbReference>
<dbReference type="Pfam" id="PF00249">
    <property type="entry name" value="Myb_DNA-binding"/>
    <property type="match status" value="2"/>
</dbReference>
<dbReference type="GO" id="GO:0005634">
    <property type="term" value="C:nucleus"/>
    <property type="evidence" value="ECO:0007669"/>
    <property type="project" value="UniProtKB-SubCell"/>
</dbReference>
<reference evidence="10 11" key="1">
    <citation type="journal article" date="2019" name="Nat. Plants">
        <title>Genome sequencing of Musa balbisiana reveals subgenome evolution and function divergence in polyploid bananas.</title>
        <authorList>
            <person name="Yao X."/>
        </authorList>
    </citation>
    <scope>NUCLEOTIDE SEQUENCE [LARGE SCALE GENOMIC DNA]</scope>
    <source>
        <strain evidence="11">cv. DH-PKW</strain>
        <tissue evidence="10">Leaves</tissue>
    </source>
</reference>
<dbReference type="InterPro" id="IPR017930">
    <property type="entry name" value="Myb_dom"/>
</dbReference>
<keyword evidence="6" id="KW-0539">Nucleus</keyword>
<comment type="caution">
    <text evidence="10">The sequence shown here is derived from an EMBL/GenBank/DDBJ whole genome shotgun (WGS) entry which is preliminary data.</text>
</comment>
<comment type="subcellular location">
    <subcellularLocation>
        <location evidence="1">Nucleus</location>
    </subcellularLocation>
</comment>
<dbReference type="Proteomes" id="UP000317650">
    <property type="component" value="Chromosome 9"/>
</dbReference>
<dbReference type="Gene3D" id="1.10.10.60">
    <property type="entry name" value="Homeodomain-like"/>
    <property type="match status" value="2"/>
</dbReference>
<sequence>MCSEVVSLVYKSLDRCGMYRRECDRKARREMGRRPCCSKEGLNRGAWSAREDQILTDYITTHGEGKWRDLPERAGLKRCGKSCRLRWLNYLRPDIKRGNITEDEENLIVRLHALLGNRWSLIAGRLPGRTDNEIKNYWNTYLSKKTSPQLCIRGSSRRKENKKGESSEEEVKARDGQPSQVIRTMAVRCNKVYFPSLREELLPTDNYHSYELTHHNESPTSLVLRDAGPVDFLADFDMDELMSSFEDDGLLQRCIDEAHDDGNFNSLWFCDAMQQDVREGTGCPESHAAFELESLASPMDSAEGEQKN</sequence>
<evidence type="ECO:0000259" key="8">
    <source>
        <dbReference type="PROSITE" id="PS50090"/>
    </source>
</evidence>
<evidence type="ECO:0000256" key="1">
    <source>
        <dbReference type="ARBA" id="ARBA00004123"/>
    </source>
</evidence>
<gene>
    <name evidence="10" type="ORF">C4D60_Mb09t14660</name>
</gene>
<accession>A0A4S8IH80</accession>
<feature type="domain" description="Myb-like" evidence="8">
    <location>
        <begin position="92"/>
        <end position="142"/>
    </location>
</feature>
<feature type="region of interest" description="Disordered" evidence="7">
    <location>
        <begin position="154"/>
        <end position="177"/>
    </location>
</feature>
<evidence type="ECO:0000259" key="9">
    <source>
        <dbReference type="PROSITE" id="PS51294"/>
    </source>
</evidence>
<dbReference type="GO" id="GO:0003677">
    <property type="term" value="F:DNA binding"/>
    <property type="evidence" value="ECO:0007669"/>
    <property type="project" value="UniProtKB-KW"/>
</dbReference>
<dbReference type="PROSITE" id="PS50090">
    <property type="entry name" value="MYB_LIKE"/>
    <property type="match status" value="2"/>
</dbReference>
<evidence type="ECO:0000256" key="4">
    <source>
        <dbReference type="ARBA" id="ARBA00023125"/>
    </source>
</evidence>
<keyword evidence="11" id="KW-1185">Reference proteome</keyword>
<dbReference type="EMBL" id="PYDT01000010">
    <property type="protein sequence ID" value="THU47359.1"/>
    <property type="molecule type" value="Genomic_DNA"/>
</dbReference>
<proteinExistence type="predicted"/>
<evidence type="ECO:0000313" key="10">
    <source>
        <dbReference type="EMBL" id="THU47359.1"/>
    </source>
</evidence>
<evidence type="ECO:0000256" key="3">
    <source>
        <dbReference type="ARBA" id="ARBA00023015"/>
    </source>
</evidence>
<evidence type="ECO:0000313" key="11">
    <source>
        <dbReference type="Proteomes" id="UP000317650"/>
    </source>
</evidence>
<feature type="domain" description="HTH myb-type" evidence="9">
    <location>
        <begin position="92"/>
        <end position="146"/>
    </location>
</feature>
<dbReference type="STRING" id="52838.A0A4S8IH80"/>
<dbReference type="SMART" id="SM00717">
    <property type="entry name" value="SANT"/>
    <property type="match status" value="2"/>
</dbReference>